<accession>A0A258D9W1</accession>
<evidence type="ECO:0000313" key="2">
    <source>
        <dbReference type="EMBL" id="OYX04735.1"/>
    </source>
</evidence>
<dbReference type="EMBL" id="NCDQ01000063">
    <property type="protein sequence ID" value="OYX04735.1"/>
    <property type="molecule type" value="Genomic_DNA"/>
</dbReference>
<dbReference type="PANTHER" id="PTHR46580">
    <property type="entry name" value="SENSOR KINASE-RELATED"/>
    <property type="match status" value="1"/>
</dbReference>
<organism evidence="2 3">
    <name type="scientific">Caulobacter vibrioides</name>
    <name type="common">Caulobacter crescentus</name>
    <dbReference type="NCBI Taxonomy" id="155892"/>
    <lineage>
        <taxon>Bacteria</taxon>
        <taxon>Pseudomonadati</taxon>
        <taxon>Pseudomonadota</taxon>
        <taxon>Alphaproteobacteria</taxon>
        <taxon>Caulobacterales</taxon>
        <taxon>Caulobacteraceae</taxon>
        <taxon>Caulobacter</taxon>
    </lineage>
</organism>
<dbReference type="Pfam" id="PF19198">
    <property type="entry name" value="RsaA_NTD"/>
    <property type="match status" value="1"/>
</dbReference>
<gene>
    <name evidence="2" type="ORF">B7Z12_05710</name>
</gene>
<evidence type="ECO:0000256" key="1">
    <source>
        <dbReference type="ARBA" id="ARBA00022729"/>
    </source>
</evidence>
<sequence>MLRLSGTKSPEANLYFRIGQFGLEERTIDARHDVYYYPTVNDRRDAGYFVYTASYSAVGDFNGDGHNDLVLDWSIFPHTAPRTNMPTQQTVYFGDGAGGLRLATAAEVEPFTPIHLGNRIVVADFNGDGIDDIARASEGLNQRDPSTGGFITRYDPLTLMLSAPGGKLVNATANIQGQESGQPATGYGVGHDLSVGDFDGDGDKDLFSGKVLLLNDGKGKFANASDLLSANLKPSHTILTASASADFNKDGKDDLFVAWLDGTQYLALSNWNGQSFGWQEIRLPVGLYGQTNTKPNHAQAADINGDGLPDLIIGQTRSEPYYSGAGIQVLINKGGGQFADESASRIDNSWRDTWWGQGQIDLMDVDADGDVDLIHGTDWTLRTDGASTGGLAVALNDGAGNFHWLPQSIFTDVKPYQLAGFEGLEQYQQRPLQRLFPIDINKDGRIDFVGTVQQPLTAWPQVEPNVYATYTVVGQASLGGPEAALKASFESILRKTPAGADASSLTATAVKVLGGQLTATQALGDIVQVAGSSTSVATLAYQFFTGKIPSLAGVDYLVSPTGPNGNNLNSAYYQSFNLENRYINFAVNLGKIGEGAAKFTAEYGTLSLFEATRKAYAAIFGGTPSDAKVHALIDSRVDYFASYGGDGANGIGTKAAMVGWLLAEAEKADLGVMARSNAAWLTDLADGSAPFAIDILDPAKGYYKADFIFGGG</sequence>
<dbReference type="Proteomes" id="UP000215616">
    <property type="component" value="Unassembled WGS sequence"/>
</dbReference>
<dbReference type="InterPro" id="IPR028994">
    <property type="entry name" value="Integrin_alpha_N"/>
</dbReference>
<evidence type="ECO:0000313" key="3">
    <source>
        <dbReference type="Proteomes" id="UP000215616"/>
    </source>
</evidence>
<name>A0A258D9W1_CAUVI</name>
<dbReference type="InterPro" id="IPR013517">
    <property type="entry name" value="FG-GAP"/>
</dbReference>
<comment type="caution">
    <text evidence="2">The sequence shown here is derived from an EMBL/GenBank/DDBJ whole genome shotgun (WGS) entry which is preliminary data.</text>
</comment>
<protein>
    <recommendedName>
        <fullName evidence="4">VCBS repeat-containing protein</fullName>
    </recommendedName>
</protein>
<reference evidence="2 3" key="1">
    <citation type="submission" date="2017-03" db="EMBL/GenBank/DDBJ databases">
        <title>Lifting the veil on microbial sulfur biogeochemistry in mining wastewaters.</title>
        <authorList>
            <person name="Kantor R.S."/>
            <person name="Colenbrander Nelson T."/>
            <person name="Marshall S."/>
            <person name="Bennett D."/>
            <person name="Apte S."/>
            <person name="Camacho D."/>
            <person name="Thomas B.C."/>
            <person name="Warren L.A."/>
            <person name="Banfield J.F."/>
        </authorList>
    </citation>
    <scope>NUCLEOTIDE SEQUENCE [LARGE SCALE GENOMIC DNA]</scope>
    <source>
        <strain evidence="2">32-67-7</strain>
    </source>
</reference>
<dbReference type="SUPFAM" id="SSF69318">
    <property type="entry name" value="Integrin alpha N-terminal domain"/>
    <property type="match status" value="1"/>
</dbReference>
<keyword evidence="1" id="KW-0732">Signal</keyword>
<dbReference type="AlphaFoldDB" id="A0A258D9W1"/>
<evidence type="ECO:0008006" key="4">
    <source>
        <dbReference type="Google" id="ProtNLM"/>
    </source>
</evidence>
<dbReference type="PANTHER" id="PTHR46580:SF4">
    <property type="entry name" value="ATP_GTP-BINDING PROTEIN"/>
    <property type="match status" value="1"/>
</dbReference>
<dbReference type="Gene3D" id="2.130.10.130">
    <property type="entry name" value="Integrin alpha, N-terminal"/>
    <property type="match status" value="2"/>
</dbReference>
<dbReference type="Pfam" id="PF13517">
    <property type="entry name" value="FG-GAP_3"/>
    <property type="match status" value="2"/>
</dbReference>
<proteinExistence type="predicted"/>